<dbReference type="Proteomes" id="UP000540656">
    <property type="component" value="Unassembled WGS sequence"/>
</dbReference>
<comment type="caution">
    <text evidence="4">The sequence shown here is derived from an EMBL/GenBank/DDBJ whole genome shotgun (WGS) entry which is preliminary data.</text>
</comment>
<keyword evidence="5" id="KW-1185">Reference proteome</keyword>
<dbReference type="InterPro" id="IPR025736">
    <property type="entry name" value="PucR_C-HTH_dom"/>
</dbReference>
<dbReference type="InterPro" id="IPR041522">
    <property type="entry name" value="CdaR_GGDEF"/>
</dbReference>
<dbReference type="InterPro" id="IPR042070">
    <property type="entry name" value="PucR_C-HTH_sf"/>
</dbReference>
<evidence type="ECO:0000313" key="5">
    <source>
        <dbReference type="Proteomes" id="UP000540656"/>
    </source>
</evidence>
<comment type="similarity">
    <text evidence="1">Belongs to the CdaR family.</text>
</comment>
<dbReference type="PANTHER" id="PTHR33744:SF17">
    <property type="entry name" value="CONSERVED PROTEIN"/>
    <property type="match status" value="1"/>
</dbReference>
<gene>
    <name evidence="4" type="ORF">BJ980_001881</name>
</gene>
<dbReference type="AlphaFoldDB" id="A0A7Y9S2H4"/>
<dbReference type="InterPro" id="IPR051448">
    <property type="entry name" value="CdaR-like_regulators"/>
</dbReference>
<dbReference type="Gene3D" id="1.10.10.2840">
    <property type="entry name" value="PucR C-terminal helix-turn-helix domain"/>
    <property type="match status" value="1"/>
</dbReference>
<feature type="domain" description="CdaR GGDEF-like" evidence="3">
    <location>
        <begin position="170"/>
        <end position="266"/>
    </location>
</feature>
<evidence type="ECO:0000256" key="1">
    <source>
        <dbReference type="ARBA" id="ARBA00006754"/>
    </source>
</evidence>
<protein>
    <recommendedName>
        <fullName evidence="6">PucR family transcriptional regulator</fullName>
    </recommendedName>
</protein>
<evidence type="ECO:0000259" key="2">
    <source>
        <dbReference type="Pfam" id="PF13556"/>
    </source>
</evidence>
<dbReference type="PANTHER" id="PTHR33744">
    <property type="entry name" value="CARBOHYDRATE DIACID REGULATOR"/>
    <property type="match status" value="1"/>
</dbReference>
<name>A0A7Y9S2H4_9ACTN</name>
<reference evidence="4 5" key="1">
    <citation type="submission" date="2020-07" db="EMBL/GenBank/DDBJ databases">
        <title>Sequencing the genomes of 1000 actinobacteria strains.</title>
        <authorList>
            <person name="Klenk H.-P."/>
        </authorList>
    </citation>
    <scope>NUCLEOTIDE SEQUENCE [LARGE SCALE GENOMIC DNA]</scope>
    <source>
        <strain evidence="4 5">DSM 23819</strain>
    </source>
</reference>
<dbReference type="Pfam" id="PF17853">
    <property type="entry name" value="GGDEF_2"/>
    <property type="match status" value="1"/>
</dbReference>
<dbReference type="Pfam" id="PF13556">
    <property type="entry name" value="HTH_30"/>
    <property type="match status" value="1"/>
</dbReference>
<evidence type="ECO:0008006" key="6">
    <source>
        <dbReference type="Google" id="ProtNLM"/>
    </source>
</evidence>
<organism evidence="4 5">
    <name type="scientific">Nocardioides daedukensis</name>
    <dbReference type="NCBI Taxonomy" id="634462"/>
    <lineage>
        <taxon>Bacteria</taxon>
        <taxon>Bacillati</taxon>
        <taxon>Actinomycetota</taxon>
        <taxon>Actinomycetes</taxon>
        <taxon>Propionibacteriales</taxon>
        <taxon>Nocardioidaceae</taxon>
        <taxon>Nocardioides</taxon>
    </lineage>
</organism>
<sequence>MSLNLDGDLFDLANSLAGLMGAPITIEDRDTIVLAYSGGQQDVDEARIGTILGRQVPVHYRDAIAATGVFEKLRTSDEVIVLDLPEEHMVARAVIAVRNDDRLTGSIWAAIPGGPSPAQEEILRAAAPVVAARLGAERDRADRGRRERIDLVSTLISGGEAAGAIAVDRDMTGPFVVVTVRGSSEELAHRAAGPLNLHLSAVAPTALSAPLPRGLYGVLPASAPRILDDFLNRFGGGAELAVGIGTPVVQAADLAESRQVADHVADALHKRGRLGVIATLEDVFADVLVDRLEGFLHQHTDASPLARLVQHDRQHKDAGLVDAVRAFLDSGEISAAAELLLVHPNTVRNRLRRAREQCGVDLSDPGTRLALMIELRVARR</sequence>
<evidence type="ECO:0000313" key="4">
    <source>
        <dbReference type="EMBL" id="NYG58958.1"/>
    </source>
</evidence>
<feature type="domain" description="PucR C-terminal helix-turn-helix" evidence="2">
    <location>
        <begin position="320"/>
        <end position="377"/>
    </location>
</feature>
<dbReference type="RefSeq" id="WP_179502063.1">
    <property type="nucleotide sequence ID" value="NZ_JACCAA010000001.1"/>
</dbReference>
<dbReference type="EMBL" id="JACCAA010000001">
    <property type="protein sequence ID" value="NYG58958.1"/>
    <property type="molecule type" value="Genomic_DNA"/>
</dbReference>
<accession>A0A7Y9S2H4</accession>
<evidence type="ECO:0000259" key="3">
    <source>
        <dbReference type="Pfam" id="PF17853"/>
    </source>
</evidence>
<proteinExistence type="inferred from homology"/>